<evidence type="ECO:0000313" key="6">
    <source>
        <dbReference type="EMBL" id="PRY95238.1"/>
    </source>
</evidence>
<evidence type="ECO:0000256" key="1">
    <source>
        <dbReference type="ARBA" id="ARBA00022516"/>
    </source>
</evidence>
<comment type="caution">
    <text evidence="6">The sequence shown here is derived from an EMBL/GenBank/DDBJ whole genome shotgun (WGS) entry which is preliminary data.</text>
</comment>
<proteinExistence type="predicted"/>
<organism evidence="6 7">
    <name type="scientific">Hasllibacter halocynthiae</name>
    <dbReference type="NCBI Taxonomy" id="595589"/>
    <lineage>
        <taxon>Bacteria</taxon>
        <taxon>Pseudomonadati</taxon>
        <taxon>Pseudomonadota</taxon>
        <taxon>Alphaproteobacteria</taxon>
        <taxon>Rhodobacterales</taxon>
        <taxon>Roseobacteraceae</taxon>
        <taxon>Hasllibacter</taxon>
    </lineage>
</organism>
<keyword evidence="2" id="KW-0441">Lipid A biosynthesis</keyword>
<dbReference type="EMBL" id="PVTT01000001">
    <property type="protein sequence ID" value="PRY95238.1"/>
    <property type="molecule type" value="Genomic_DNA"/>
</dbReference>
<protein>
    <submittedName>
        <fullName evidence="6">UDP-3-O-[3-hydroxymyristoyl] glucosamine N-acyltransferase</fullName>
    </submittedName>
</protein>
<keyword evidence="3 6" id="KW-0808">Transferase</keyword>
<dbReference type="Proteomes" id="UP000238801">
    <property type="component" value="Unassembled WGS sequence"/>
</dbReference>
<evidence type="ECO:0000256" key="5">
    <source>
        <dbReference type="ARBA" id="ARBA00023315"/>
    </source>
</evidence>
<dbReference type="AlphaFoldDB" id="A0A2T0X8G1"/>
<dbReference type="NCBIfam" id="NF002060">
    <property type="entry name" value="PRK00892.1"/>
    <property type="match status" value="1"/>
</dbReference>
<keyword evidence="5 6" id="KW-0012">Acyltransferase</keyword>
<dbReference type="Gene3D" id="3.40.1390.10">
    <property type="entry name" value="MurE/MurF, N-terminal domain"/>
    <property type="match status" value="1"/>
</dbReference>
<dbReference type="InterPro" id="IPR007691">
    <property type="entry name" value="LpxD"/>
</dbReference>
<evidence type="ECO:0000256" key="2">
    <source>
        <dbReference type="ARBA" id="ARBA00022556"/>
    </source>
</evidence>
<dbReference type="RefSeq" id="WP_106159636.1">
    <property type="nucleotide sequence ID" value="NZ_PVTT01000001.1"/>
</dbReference>
<evidence type="ECO:0000256" key="4">
    <source>
        <dbReference type="ARBA" id="ARBA00023098"/>
    </source>
</evidence>
<dbReference type="PANTHER" id="PTHR43378">
    <property type="entry name" value="UDP-3-O-ACYLGLUCOSAMINE N-ACYLTRANSFERASE"/>
    <property type="match status" value="1"/>
</dbReference>
<keyword evidence="1" id="KW-0444">Lipid biosynthesis</keyword>
<dbReference type="GO" id="GO:0016410">
    <property type="term" value="F:N-acyltransferase activity"/>
    <property type="evidence" value="ECO:0007669"/>
    <property type="project" value="InterPro"/>
</dbReference>
<dbReference type="InterPro" id="IPR001451">
    <property type="entry name" value="Hexapep"/>
</dbReference>
<evidence type="ECO:0000256" key="3">
    <source>
        <dbReference type="ARBA" id="ARBA00022679"/>
    </source>
</evidence>
<dbReference type="InterPro" id="IPR011004">
    <property type="entry name" value="Trimer_LpxA-like_sf"/>
</dbReference>
<dbReference type="GO" id="GO:0016020">
    <property type="term" value="C:membrane"/>
    <property type="evidence" value="ECO:0007669"/>
    <property type="project" value="GOC"/>
</dbReference>
<dbReference type="Pfam" id="PF00132">
    <property type="entry name" value="Hexapep"/>
    <property type="match status" value="1"/>
</dbReference>
<gene>
    <name evidence="6" type="ORF">BCF33_0854</name>
</gene>
<dbReference type="Gene3D" id="2.160.10.10">
    <property type="entry name" value="Hexapeptide repeat proteins"/>
    <property type="match status" value="1"/>
</dbReference>
<keyword evidence="4" id="KW-0443">Lipid metabolism</keyword>
<evidence type="ECO:0000313" key="7">
    <source>
        <dbReference type="Proteomes" id="UP000238801"/>
    </source>
</evidence>
<dbReference type="OrthoDB" id="9784739at2"/>
<sequence length="361" mass="36428">MHTVASIAKALGGRVEGNDALAVLAPAEPSEAGADDLALAMSPKFAEGLREGAARAAILWDGADWRALGLEAAIFVPRPRYALARLTAHLDPGAGIAPGVHPSAVIDPAAEIGAGASIGPLAVIGPEARIGPNARIGAHASVMGALGAGALIREGVRIARGVRVGDGFIAQPGAVIGGDGFSYVTPERSGVEAARASLGGEGGGQGDAAWTRIHSIGGVLIGDDVEIGANATLDAGTIRPTRVGSRTKIDSLVQIGHNVVVGEDCLLCGLVGIAGSARIGDRVVLGGKVGVSDNITVGDDVVAGGGTNIYTNAPAGRVLLGSPATKMETQIEIQKAWRRLPRLFRDVQALKSRLQSPPEGE</sequence>
<dbReference type="SUPFAM" id="SSF51161">
    <property type="entry name" value="Trimeric LpxA-like enzymes"/>
    <property type="match status" value="1"/>
</dbReference>
<name>A0A2T0X8G1_9RHOB</name>
<dbReference type="GO" id="GO:0009245">
    <property type="term" value="P:lipid A biosynthetic process"/>
    <property type="evidence" value="ECO:0007669"/>
    <property type="project" value="UniProtKB-KW"/>
</dbReference>
<accession>A0A2T0X8G1</accession>
<keyword evidence="7" id="KW-1185">Reference proteome</keyword>
<dbReference type="PANTHER" id="PTHR43378:SF2">
    <property type="entry name" value="UDP-3-O-ACYLGLUCOSAMINE N-ACYLTRANSFERASE 1, MITOCHONDRIAL-RELATED"/>
    <property type="match status" value="1"/>
</dbReference>
<dbReference type="CDD" id="cd03352">
    <property type="entry name" value="LbH_LpxD"/>
    <property type="match status" value="1"/>
</dbReference>
<reference evidence="6 7" key="1">
    <citation type="submission" date="2018-03" db="EMBL/GenBank/DDBJ databases">
        <title>Genomic Encyclopedia of Archaeal and Bacterial Type Strains, Phase II (KMG-II): from individual species to whole genera.</title>
        <authorList>
            <person name="Goeker M."/>
        </authorList>
    </citation>
    <scope>NUCLEOTIDE SEQUENCE [LARGE SCALE GENOMIC DNA]</scope>
    <source>
        <strain evidence="6 7">DSM 29318</strain>
    </source>
</reference>